<dbReference type="EnsemblMetazoa" id="PPA24707.1">
    <property type="protein sequence ID" value="PPA24707.1"/>
    <property type="gene ID" value="WBGene00114261"/>
</dbReference>
<name>A0A2A6BQR8_PRIPA</name>
<dbReference type="InterPro" id="IPR053220">
    <property type="entry name" value="Nematode_rcpt-like_serp_H"/>
</dbReference>
<accession>A0A2A6BQR8</accession>
<sequence>MQVFIEKHRGRRRTNSSVIFHLKRAIYCPYFLMNSSGHDGTIEQNIVMYHRITGPSFFLVNVIIGLLIIFDKDKRGREYRKYLLLTQTFSTLTDILFTLGIPILVVNVKMIYNAGFNPFRVRTSTFLIVFFVFFTEIGSSYFCCAYYRRNAIFPEGHDYRWEGRRKIALYFCIRINAVLAAIVIYYCTIQIDMNDEEIPSSLNWVFSKPAHMVLRSNSYLYVLLAEHSLCFGYLISDYYLGRLSIRRHYCDCNRIIATAQQWTRILHQPGSEKGAVPGIVYIIPVVTMLIALSLTGSNDSTITTASALLFNAISLHTVVKSITTVACTKSYERTLKGLVLRSRGRIAHSSRAVDSTKGHNSESPAKT</sequence>
<evidence type="ECO:0000313" key="1">
    <source>
        <dbReference type="EnsemblMetazoa" id="PPA24707.1"/>
    </source>
</evidence>
<keyword evidence="2" id="KW-1185">Reference proteome</keyword>
<gene>
    <name evidence="1" type="primary">WBGene00114261</name>
</gene>
<accession>A0A8R1UJB5</accession>
<dbReference type="Pfam" id="PF10318">
    <property type="entry name" value="7TM_GPCR_Srh"/>
    <property type="match status" value="1"/>
</dbReference>
<dbReference type="InterPro" id="IPR019422">
    <property type="entry name" value="7TM_GPCR_serpentine_rcpt_Srh"/>
</dbReference>
<proteinExistence type="predicted"/>
<reference evidence="1" key="2">
    <citation type="submission" date="2022-06" db="UniProtKB">
        <authorList>
            <consortium name="EnsemblMetazoa"/>
        </authorList>
    </citation>
    <scope>IDENTIFICATION</scope>
    <source>
        <strain evidence="1">PS312</strain>
    </source>
</reference>
<dbReference type="PANTHER" id="PTHR22941:SF26">
    <property type="entry name" value="SERPENTINE RECEPTOR, CLASS H"/>
    <property type="match status" value="1"/>
</dbReference>
<dbReference type="Proteomes" id="UP000005239">
    <property type="component" value="Unassembled WGS sequence"/>
</dbReference>
<evidence type="ECO:0000313" key="2">
    <source>
        <dbReference type="Proteomes" id="UP000005239"/>
    </source>
</evidence>
<dbReference type="PANTHER" id="PTHR22941">
    <property type="entry name" value="SERPENTINE RECEPTOR"/>
    <property type="match status" value="1"/>
</dbReference>
<protein>
    <submittedName>
        <fullName evidence="1">G protein-coupled receptor</fullName>
    </submittedName>
</protein>
<reference evidence="2" key="1">
    <citation type="journal article" date="2008" name="Nat. Genet.">
        <title>The Pristionchus pacificus genome provides a unique perspective on nematode lifestyle and parasitism.</title>
        <authorList>
            <person name="Dieterich C."/>
            <person name="Clifton S.W."/>
            <person name="Schuster L.N."/>
            <person name="Chinwalla A."/>
            <person name="Delehaunty K."/>
            <person name="Dinkelacker I."/>
            <person name="Fulton L."/>
            <person name="Fulton R."/>
            <person name="Godfrey J."/>
            <person name="Minx P."/>
            <person name="Mitreva M."/>
            <person name="Roeseler W."/>
            <person name="Tian H."/>
            <person name="Witte H."/>
            <person name="Yang S.P."/>
            <person name="Wilson R.K."/>
            <person name="Sommer R.J."/>
        </authorList>
    </citation>
    <scope>NUCLEOTIDE SEQUENCE [LARGE SCALE GENOMIC DNA]</scope>
    <source>
        <strain evidence="2">PS312</strain>
    </source>
</reference>
<organism evidence="1 2">
    <name type="scientific">Pristionchus pacificus</name>
    <name type="common">Parasitic nematode worm</name>
    <dbReference type="NCBI Taxonomy" id="54126"/>
    <lineage>
        <taxon>Eukaryota</taxon>
        <taxon>Metazoa</taxon>
        <taxon>Ecdysozoa</taxon>
        <taxon>Nematoda</taxon>
        <taxon>Chromadorea</taxon>
        <taxon>Rhabditida</taxon>
        <taxon>Rhabditina</taxon>
        <taxon>Diplogasteromorpha</taxon>
        <taxon>Diplogasteroidea</taxon>
        <taxon>Neodiplogasteridae</taxon>
        <taxon>Pristionchus</taxon>
    </lineage>
</organism>
<dbReference type="AlphaFoldDB" id="A0A2A6BQR8"/>